<dbReference type="SUPFAM" id="SSF53697">
    <property type="entry name" value="SIS domain"/>
    <property type="match status" value="1"/>
</dbReference>
<evidence type="ECO:0000256" key="2">
    <source>
        <dbReference type="SAM" id="MobiDB-lite"/>
    </source>
</evidence>
<dbReference type="InterPro" id="IPR001347">
    <property type="entry name" value="SIS_dom"/>
</dbReference>
<dbReference type="PROSITE" id="PS51464">
    <property type="entry name" value="SIS"/>
    <property type="match status" value="2"/>
</dbReference>
<dbReference type="EMBL" id="RCUY01000004">
    <property type="protein sequence ID" value="RLP83480.1"/>
    <property type="molecule type" value="Genomic_DNA"/>
</dbReference>
<name>A0A3L7AVC0_9MICO</name>
<proteinExistence type="predicted"/>
<comment type="caution">
    <text evidence="4">The sequence shown here is derived from an EMBL/GenBank/DDBJ whole genome shotgun (WGS) entry which is preliminary data.</text>
</comment>
<dbReference type="PANTHER" id="PTHR10937">
    <property type="entry name" value="GLUCOSAMINE--FRUCTOSE-6-PHOSPHATE AMINOTRANSFERASE, ISOMERIZING"/>
    <property type="match status" value="1"/>
</dbReference>
<gene>
    <name evidence="4" type="ORF">D9V34_05575</name>
</gene>
<dbReference type="PANTHER" id="PTHR10937:SF8">
    <property type="entry name" value="AMINOTRANSFERASE-RELATED"/>
    <property type="match status" value="1"/>
</dbReference>
<dbReference type="InterPro" id="IPR035490">
    <property type="entry name" value="GlmS/FrlB_SIS"/>
</dbReference>
<feature type="domain" description="SIS" evidence="3">
    <location>
        <begin position="64"/>
        <end position="206"/>
    </location>
</feature>
<organism evidence="4 5">
    <name type="scientific">Mycetocola lacteus</name>
    <dbReference type="NCBI Taxonomy" id="76637"/>
    <lineage>
        <taxon>Bacteria</taxon>
        <taxon>Bacillati</taxon>
        <taxon>Actinomycetota</taxon>
        <taxon>Actinomycetes</taxon>
        <taxon>Micrococcales</taxon>
        <taxon>Microbacteriaceae</taxon>
        <taxon>Mycetocola</taxon>
    </lineage>
</organism>
<reference evidence="4 5" key="1">
    <citation type="submission" date="2018-10" db="EMBL/GenBank/DDBJ databases">
        <authorList>
            <person name="Li J."/>
        </authorList>
    </citation>
    <scope>NUCLEOTIDE SEQUENCE [LARGE SCALE GENOMIC DNA]</scope>
    <source>
        <strain evidence="4 5">JCM 11654</strain>
    </source>
</reference>
<dbReference type="InterPro" id="IPR046348">
    <property type="entry name" value="SIS_dom_sf"/>
</dbReference>
<keyword evidence="5" id="KW-1185">Reference proteome</keyword>
<evidence type="ECO:0000259" key="3">
    <source>
        <dbReference type="PROSITE" id="PS51464"/>
    </source>
</evidence>
<protein>
    <submittedName>
        <fullName evidence="4">SIS domain-containing protein</fullName>
    </submittedName>
</protein>
<dbReference type="AlphaFoldDB" id="A0A3L7AVC0"/>
<keyword evidence="1" id="KW-0677">Repeat</keyword>
<evidence type="ECO:0000313" key="4">
    <source>
        <dbReference type="EMBL" id="RLP83480.1"/>
    </source>
</evidence>
<feature type="region of interest" description="Disordered" evidence="2">
    <location>
        <begin position="1"/>
        <end position="29"/>
    </location>
</feature>
<dbReference type="InterPro" id="IPR035466">
    <property type="entry name" value="GlmS/AgaS_SIS"/>
</dbReference>
<dbReference type="Pfam" id="PF01380">
    <property type="entry name" value="SIS"/>
    <property type="match status" value="2"/>
</dbReference>
<dbReference type="CDD" id="cd05008">
    <property type="entry name" value="SIS_GlmS_GlmD_1"/>
    <property type="match status" value="1"/>
</dbReference>
<dbReference type="CDD" id="cd05009">
    <property type="entry name" value="SIS_GlmS_GlmD_2"/>
    <property type="match status" value="1"/>
</dbReference>
<sequence length="379" mass="39119">MSEKEFPTEPGADYSLGAMSTENNLDAPNKDVRVPGALMRAEIAEQPVRWRELVRESRAQIDAAAALITEGKPELIVMVARGSSDHAANYAQYLIHAVLGIPVALATPASVHPNAPQLRYPNALAIAISQSGRSPDLIATVESIRAGGTPVLSLTNNGDSPLAELADVAVDLSAGPELSVAATKTYTASLLAIVLLVLRAAGEEWDAILPRVDLLADSAEAFLADPSASAAALALLSGRERIVVVGRGVSMSSAREGALKLMETNAIAASGWSAADAIHGPLGQVTPGTVAVVLTGTALGRDSVIEFAEKAHALGADVLEVGPGVIEFADAHITLPQVPMGGVPILETIPLQSLALELALQRGLDPDSPAGLNKVTLTH</sequence>
<dbReference type="OrthoDB" id="9761808at2"/>
<dbReference type="Proteomes" id="UP000269438">
    <property type="component" value="Unassembled WGS sequence"/>
</dbReference>
<evidence type="ECO:0000256" key="1">
    <source>
        <dbReference type="ARBA" id="ARBA00022737"/>
    </source>
</evidence>
<dbReference type="GO" id="GO:1901135">
    <property type="term" value="P:carbohydrate derivative metabolic process"/>
    <property type="evidence" value="ECO:0007669"/>
    <property type="project" value="InterPro"/>
</dbReference>
<evidence type="ECO:0000313" key="5">
    <source>
        <dbReference type="Proteomes" id="UP000269438"/>
    </source>
</evidence>
<feature type="domain" description="SIS" evidence="3">
    <location>
        <begin position="231"/>
        <end position="369"/>
    </location>
</feature>
<accession>A0A3L7AVC0</accession>
<dbReference type="Gene3D" id="3.40.50.10490">
    <property type="entry name" value="Glucose-6-phosphate isomerase like protein, domain 1"/>
    <property type="match status" value="2"/>
</dbReference>
<dbReference type="GO" id="GO:0097367">
    <property type="term" value="F:carbohydrate derivative binding"/>
    <property type="evidence" value="ECO:0007669"/>
    <property type="project" value="InterPro"/>
</dbReference>